<evidence type="ECO:0000313" key="3">
    <source>
        <dbReference type="Proteomes" id="UP000547973"/>
    </source>
</evidence>
<dbReference type="AlphaFoldDB" id="A0A7Z0CJ57"/>
<dbReference type="RefSeq" id="WP_083971357.1">
    <property type="nucleotide sequence ID" value="NZ_BBRC01000003.1"/>
</dbReference>
<feature type="transmembrane region" description="Helical" evidence="1">
    <location>
        <begin position="21"/>
        <end position="42"/>
    </location>
</feature>
<feature type="transmembrane region" description="Helical" evidence="1">
    <location>
        <begin position="149"/>
        <end position="170"/>
    </location>
</feature>
<name>A0A7Z0CJ57_9MICO</name>
<keyword evidence="1" id="KW-1133">Transmembrane helix</keyword>
<feature type="transmembrane region" description="Helical" evidence="1">
    <location>
        <begin position="77"/>
        <end position="94"/>
    </location>
</feature>
<gene>
    <name evidence="2" type="ORF">BKA03_000707</name>
</gene>
<keyword evidence="1" id="KW-0472">Membrane</keyword>
<evidence type="ECO:0000313" key="2">
    <source>
        <dbReference type="EMBL" id="NYI40588.1"/>
    </source>
</evidence>
<reference evidence="2 3" key="1">
    <citation type="submission" date="2020-07" db="EMBL/GenBank/DDBJ databases">
        <title>Sequencing the genomes of 1000 actinobacteria strains.</title>
        <authorList>
            <person name="Klenk H.-P."/>
        </authorList>
    </citation>
    <scope>NUCLEOTIDE SEQUENCE [LARGE SCALE GENOMIC DNA]</scope>
    <source>
        <strain evidence="2 3">DSM 19970</strain>
    </source>
</reference>
<feature type="transmembrane region" description="Helical" evidence="1">
    <location>
        <begin position="225"/>
        <end position="248"/>
    </location>
</feature>
<feature type="transmembrane region" description="Helical" evidence="1">
    <location>
        <begin position="182"/>
        <end position="213"/>
    </location>
</feature>
<dbReference type="Pfam" id="PF14256">
    <property type="entry name" value="YwiC"/>
    <property type="match status" value="1"/>
</dbReference>
<dbReference type="InterPro" id="IPR025576">
    <property type="entry name" value="YwiC"/>
</dbReference>
<dbReference type="EMBL" id="JACBZO010000001">
    <property type="protein sequence ID" value="NYI40588.1"/>
    <property type="molecule type" value="Genomic_DNA"/>
</dbReference>
<accession>A0A7Z0CJ57</accession>
<feature type="transmembrane region" description="Helical" evidence="1">
    <location>
        <begin position="100"/>
        <end position="116"/>
    </location>
</feature>
<keyword evidence="1" id="KW-0812">Transmembrane</keyword>
<feature type="transmembrane region" description="Helical" evidence="1">
    <location>
        <begin position="123"/>
        <end position="143"/>
    </location>
</feature>
<keyword evidence="3" id="KW-1185">Reference proteome</keyword>
<feature type="transmembrane region" description="Helical" evidence="1">
    <location>
        <begin position="48"/>
        <end position="65"/>
    </location>
</feature>
<organism evidence="2 3">
    <name type="scientific">Demequina lutea</name>
    <dbReference type="NCBI Taxonomy" id="431489"/>
    <lineage>
        <taxon>Bacteria</taxon>
        <taxon>Bacillati</taxon>
        <taxon>Actinomycetota</taxon>
        <taxon>Actinomycetes</taxon>
        <taxon>Micrococcales</taxon>
        <taxon>Demequinaceae</taxon>
        <taxon>Demequina</taxon>
    </lineage>
</organism>
<proteinExistence type="predicted"/>
<evidence type="ECO:0008006" key="4">
    <source>
        <dbReference type="Google" id="ProtNLM"/>
    </source>
</evidence>
<dbReference type="Proteomes" id="UP000547973">
    <property type="component" value="Unassembled WGS sequence"/>
</dbReference>
<protein>
    <recommendedName>
        <fullName evidence="4">YwiC-like protein</fullName>
    </recommendedName>
</protein>
<comment type="caution">
    <text evidence="2">The sequence shown here is derived from an EMBL/GenBank/DDBJ whole genome shotgun (WGS) entry which is preliminary data.</text>
</comment>
<evidence type="ECO:0000256" key="1">
    <source>
        <dbReference type="SAM" id="Phobius"/>
    </source>
</evidence>
<dbReference type="OrthoDB" id="2380563at2"/>
<sequence>MTSASRRGAHERRWRTWIPPQHGVWAMLLLPYLAGLQFGLSWLHVPLLVTWLSGWLASYYALLAVKTLRLRRYWRQFLAYGVVSAVAAVPLFALRPGLLWFAPAFAVLLAVNALAARMGQERASVNGIASVTMASLMAMIAPATAGLEWTLGVPVAVAAWLYLAGSVFYVKTMIRERGSRAHYVVSVAFHAGAIAACLGVNPWLAIPFAWFLLRAAVLPRFSLKVPVVGAIEVANSLLLLGFLTLAWWA</sequence>